<dbReference type="InterPro" id="IPR006592">
    <property type="entry name" value="RNA_pol_N"/>
</dbReference>
<dbReference type="SMART" id="SM00663">
    <property type="entry name" value="RPOLA_N"/>
    <property type="match status" value="1"/>
</dbReference>
<dbReference type="Gene3D" id="4.10.860.120">
    <property type="entry name" value="RNA polymerase II, clamp domain"/>
    <property type="match status" value="1"/>
</dbReference>
<evidence type="ECO:0000256" key="8">
    <source>
        <dbReference type="RuleBase" id="RU004279"/>
    </source>
</evidence>
<dbReference type="CDD" id="cd02655">
    <property type="entry name" value="RNAP_beta'_C"/>
    <property type="match status" value="1"/>
</dbReference>
<organism evidence="10 11">
    <name type="scientific">Candidatus Carsonella ruddii HC isolate Thao2000</name>
    <dbReference type="NCBI Taxonomy" id="1202538"/>
    <lineage>
        <taxon>Bacteria</taxon>
        <taxon>Pseudomonadati</taxon>
        <taxon>Pseudomonadota</taxon>
        <taxon>Gammaproteobacteria</taxon>
        <taxon>Oceanospirillales</taxon>
        <taxon>Halomonadaceae</taxon>
        <taxon>Zymobacter group</taxon>
        <taxon>Candidatus Carsonella</taxon>
    </lineage>
</organism>
<evidence type="ECO:0000256" key="2">
    <source>
        <dbReference type="ARBA" id="ARBA00022679"/>
    </source>
</evidence>
<keyword evidence="1 7" id="KW-0240">DNA-directed RNA polymerase</keyword>
<keyword evidence="5 7" id="KW-0804">Transcription</keyword>
<dbReference type="InterPro" id="IPR042102">
    <property type="entry name" value="RNA_pol_Rpb1_3_sf"/>
</dbReference>
<keyword evidence="2 7" id="KW-0808">Transferase</keyword>
<dbReference type="Gene3D" id="1.10.40.90">
    <property type="match status" value="1"/>
</dbReference>
<dbReference type="SUPFAM" id="SSF64484">
    <property type="entry name" value="beta and beta-prime subunits of DNA dependent RNA-polymerase"/>
    <property type="match status" value="1"/>
</dbReference>
<evidence type="ECO:0000256" key="5">
    <source>
        <dbReference type="ARBA" id="ARBA00023163"/>
    </source>
</evidence>
<dbReference type="Gene3D" id="1.10.150.390">
    <property type="match status" value="1"/>
</dbReference>
<comment type="cofactor">
    <cofactor evidence="7">
        <name>Mg(2+)</name>
        <dbReference type="ChEBI" id="CHEBI:18420"/>
    </cofactor>
    <text evidence="7">Binds 1 Mg(2+) ion per subunit.</text>
</comment>
<dbReference type="NCBIfam" id="TIGR02386">
    <property type="entry name" value="rpoC_TIGR"/>
    <property type="match status" value="1"/>
</dbReference>
<dbReference type="GO" id="GO:0008270">
    <property type="term" value="F:zinc ion binding"/>
    <property type="evidence" value="ECO:0007669"/>
    <property type="project" value="UniProtKB-UniRule"/>
</dbReference>
<dbReference type="PANTHER" id="PTHR19376:SF54">
    <property type="entry name" value="DNA-DIRECTED RNA POLYMERASE SUBUNIT BETA"/>
    <property type="match status" value="1"/>
</dbReference>
<comment type="caution">
    <text evidence="7">Lacks conserved residue(s) required for the propagation of feature annotation.</text>
</comment>
<dbReference type="Proteomes" id="UP000003934">
    <property type="component" value="Chromosome"/>
</dbReference>
<evidence type="ECO:0000256" key="1">
    <source>
        <dbReference type="ARBA" id="ARBA00022478"/>
    </source>
</evidence>
<feature type="binding site" evidence="7">
    <location>
        <position position="431"/>
    </location>
    <ligand>
        <name>Mg(2+)</name>
        <dbReference type="ChEBI" id="CHEBI:18420"/>
    </ligand>
</feature>
<dbReference type="RefSeq" id="WP_014887328.1">
    <property type="nucleotide sequence ID" value="NC_018416.1"/>
</dbReference>
<dbReference type="Pfam" id="PF05000">
    <property type="entry name" value="RNA_pol_Rpb1_4"/>
    <property type="match status" value="1"/>
</dbReference>
<evidence type="ECO:0000256" key="3">
    <source>
        <dbReference type="ARBA" id="ARBA00022695"/>
    </source>
</evidence>
<dbReference type="KEGG" id="crh:A353_0201"/>
<proteinExistence type="inferred from homology"/>
<name>J3YQ72_CARRU</name>
<dbReference type="GeneID" id="67454723"/>
<feature type="binding site" evidence="7">
    <location>
        <position position="429"/>
    </location>
    <ligand>
        <name>Mg(2+)</name>
        <dbReference type="ChEBI" id="CHEBI:18420"/>
    </ligand>
</feature>
<dbReference type="InterPro" id="IPR007066">
    <property type="entry name" value="RNA_pol_Rpb1_3"/>
</dbReference>
<feature type="binding site" evidence="7">
    <location>
        <position position="433"/>
    </location>
    <ligand>
        <name>Mg(2+)</name>
        <dbReference type="ChEBI" id="CHEBI:18420"/>
    </ligand>
</feature>
<feature type="binding site" evidence="7">
    <location>
        <position position="818"/>
    </location>
    <ligand>
        <name>Zn(2+)</name>
        <dbReference type="ChEBI" id="CHEBI:29105"/>
        <label>2</label>
    </ligand>
</feature>
<protein>
    <recommendedName>
        <fullName evidence="7">DNA-directed RNA polymerase subunit beta'</fullName>
        <shortName evidence="7">RNAP subunit beta'</shortName>
        <ecNumber evidence="7">2.7.7.6</ecNumber>
    </recommendedName>
    <alternativeName>
        <fullName evidence="7">RNA polymerase subunit beta'</fullName>
    </alternativeName>
    <alternativeName>
        <fullName evidence="7">Transcriptase subunit beta'</fullName>
    </alternativeName>
</protein>
<dbReference type="Gene3D" id="2.40.40.20">
    <property type="match status" value="1"/>
</dbReference>
<feature type="binding site" evidence="7">
    <location>
        <position position="741"/>
    </location>
    <ligand>
        <name>Zn(2+)</name>
        <dbReference type="ChEBI" id="CHEBI:29105"/>
        <label>2</label>
    </ligand>
</feature>
<dbReference type="InterPro" id="IPR044893">
    <property type="entry name" value="RNA_pol_Rpb1_clamp_domain"/>
</dbReference>
<evidence type="ECO:0000256" key="6">
    <source>
        <dbReference type="ARBA" id="ARBA00048552"/>
    </source>
</evidence>
<feature type="domain" description="RNA polymerase N-terminal" evidence="9">
    <location>
        <begin position="204"/>
        <end position="483"/>
    </location>
</feature>
<dbReference type="GO" id="GO:0003899">
    <property type="term" value="F:DNA-directed RNA polymerase activity"/>
    <property type="evidence" value="ECO:0007669"/>
    <property type="project" value="UniProtKB-UniRule"/>
</dbReference>
<comment type="similarity">
    <text evidence="7 8">Belongs to the RNA polymerase beta' chain family.</text>
</comment>
<keyword evidence="7" id="KW-0862">Zinc</keyword>
<dbReference type="InterPro" id="IPR045867">
    <property type="entry name" value="DNA-dir_RpoC_beta_prime"/>
</dbReference>
<feature type="binding site" evidence="7">
    <location>
        <position position="811"/>
    </location>
    <ligand>
        <name>Zn(2+)</name>
        <dbReference type="ChEBI" id="CHEBI:29105"/>
        <label>2</label>
    </ligand>
</feature>
<dbReference type="InterPro" id="IPR007083">
    <property type="entry name" value="RNA_pol_Rpb1_4"/>
</dbReference>
<comment type="function">
    <text evidence="7 8">DNA-dependent RNA polymerase catalyzes the transcription of DNA into RNA using the four ribonucleoside triphosphates as substrates.</text>
</comment>
<dbReference type="GO" id="GO:0000428">
    <property type="term" value="C:DNA-directed RNA polymerase complex"/>
    <property type="evidence" value="ECO:0007669"/>
    <property type="project" value="UniProtKB-KW"/>
</dbReference>
<dbReference type="Gene3D" id="1.10.274.100">
    <property type="entry name" value="RNA polymerase Rpb1, domain 3"/>
    <property type="match status" value="1"/>
</dbReference>
<keyword evidence="11" id="KW-1185">Reference proteome</keyword>
<dbReference type="InterPro" id="IPR007081">
    <property type="entry name" value="RNA_pol_Rpb1_5"/>
</dbReference>
<comment type="catalytic activity">
    <reaction evidence="6 7 8">
        <text>RNA(n) + a ribonucleoside 5'-triphosphate = RNA(n+1) + diphosphate</text>
        <dbReference type="Rhea" id="RHEA:21248"/>
        <dbReference type="Rhea" id="RHEA-COMP:14527"/>
        <dbReference type="Rhea" id="RHEA-COMP:17342"/>
        <dbReference type="ChEBI" id="CHEBI:33019"/>
        <dbReference type="ChEBI" id="CHEBI:61557"/>
        <dbReference type="ChEBI" id="CHEBI:140395"/>
        <dbReference type="EC" id="2.7.7.6"/>
    </reaction>
</comment>
<evidence type="ECO:0000256" key="7">
    <source>
        <dbReference type="HAMAP-Rule" id="MF_01322"/>
    </source>
</evidence>
<dbReference type="OrthoDB" id="9815296at2"/>
<dbReference type="EMBL" id="CP003543">
    <property type="protein sequence ID" value="AFP84028.1"/>
    <property type="molecule type" value="Genomic_DNA"/>
</dbReference>
<dbReference type="Pfam" id="PF04997">
    <property type="entry name" value="RNA_pol_Rpb1_1"/>
    <property type="match status" value="1"/>
</dbReference>
<dbReference type="GO" id="GO:0003677">
    <property type="term" value="F:DNA binding"/>
    <property type="evidence" value="ECO:0007669"/>
    <property type="project" value="UniProtKB-UniRule"/>
</dbReference>
<dbReference type="STRING" id="1202538.A353_0201"/>
<sequence>MKNISIKIASPNKIINWSYGEIKNSNYIDYKNLKPEINGLFCLKIFSIYNICCDKKKCECNKNNKFLNLKKSHSSYRFGHLKLNYPIIHIWFLKTISNNITNVININNKILDKIISFKIKIVIKSFSKKFKKYSILLNNKKKYNVYCLTGVKALEKLLSDNEILLDCKIIKKKIINCNSIYKLFIYLQKINKIYIFYLSGNKPNWFCIKILPIVSPKIRPLIPLSIGKFATSDLNELYRKIINRNLRLRNIKLLGIPKQILINERILLQESINALFDNEKIENPILTSSKRILKSFSSSIKGKYGRFRQNLLGKRVDFSARSVISVDPNLFLYQCSIPIIIALELFKPFIYFELKKKKLISNINFIDDYYKNNKKKIIKILKKICNKKSILLNRAPTLHRMGFQSFKILLSQDKTIKLHPLVCLSYNADFDGDQMAIHLPLTINSQIESNYLLLSINNIISPSNGEPIIIPTQDIVMGIYCLTLNYNYKEIFFFNIHEVLNYFNINNNNFLKNIILKINKKRIKTTVGRVIFYYSLLKDINIKFLNKKLKKKNLSYIIKYYFDFFNLKKTIKILDKIKKIGFFFSTFFGISISYYDLISIKTNFCILKIIKKIKIKKNIFNIINTIEILFLNLLIKKISPKKNKNINNLFIMLDSGSRGSMLQIKQILAFRGFFSKSNGDIIIDPILDNLKNGLTMKNYFISSFGARKGLTDTSLKTANSGYLTRKLIDVLQDVVIYKMNCNTKIGIKILIFNYKKMHLLYKKIYGRVLINDIIINNKLIIKKNTFINNKILFLIIKKNIKKIFIRSSIYCISLRGVCCFCYGSDLSTNNIVQIGVPIGIIAAQSIGEPGTQLTMRTFHTGGVASISFNNFYLSNKYFGYVIYKNCKCLLNIKSEILILNNKSSINIINNNKNEIYKLLYGEKILIRNGIFIKKKIKIKKLENIFCIFSENFGYFFFNDILKKFFHETDQKYYYKTLKKTIFYIKNKNKIKKYFIPKDFFIIKEKFDFIMPGDIIAKIQIILKLKSSIIGGLPRLSELFEARTPKKKSLLCEIDGYVKINNFKKYVIINIITKYNFYKQYFLENFRKILVNNGDYVKIGDIISDGKPDLNDIIKLIGIEYLINYFIKEINDIYQPQGIYINDKHIELVLKQMIKKVRILYSGDCFFIQNDILYLEDVLTENINTLKFSKKISLYERVVFGITKVSLDSSSFFSAASFQETSKILIDSAIRNRIDYLLGLKENVVIGRLIPAGTGLINHIYFLKNNLEINNKKKNLKFYIKNDFKSNN</sequence>
<dbReference type="InterPro" id="IPR000722">
    <property type="entry name" value="RNA_pol_asu"/>
</dbReference>
<dbReference type="Pfam" id="PF04998">
    <property type="entry name" value="RNA_pol_Rpb1_5"/>
    <property type="match status" value="1"/>
</dbReference>
<gene>
    <name evidence="7 10" type="primary">rpoC</name>
    <name evidence="10" type="ORF">A353_0201</name>
</gene>
<dbReference type="Gene3D" id="1.10.1790.20">
    <property type="match status" value="1"/>
</dbReference>
<accession>J3YQ72</accession>
<keyword evidence="3 7" id="KW-0548">Nucleotidyltransferase</keyword>
<evidence type="ECO:0000313" key="10">
    <source>
        <dbReference type="EMBL" id="AFP84028.1"/>
    </source>
</evidence>
<feature type="binding site" evidence="7">
    <location>
        <position position="821"/>
    </location>
    <ligand>
        <name>Zn(2+)</name>
        <dbReference type="ChEBI" id="CHEBI:29105"/>
        <label>2</label>
    </ligand>
</feature>
<dbReference type="GO" id="GO:0006351">
    <property type="term" value="P:DNA-templated transcription"/>
    <property type="evidence" value="ECO:0007669"/>
    <property type="project" value="UniProtKB-UniRule"/>
</dbReference>
<dbReference type="HOGENOM" id="CLU_000524_3_1_6"/>
<dbReference type="Gene3D" id="2.40.50.100">
    <property type="match status" value="1"/>
</dbReference>
<dbReference type="InterPro" id="IPR038120">
    <property type="entry name" value="Rpb1_funnel_sf"/>
</dbReference>
<dbReference type="GO" id="GO:0000287">
    <property type="term" value="F:magnesium ion binding"/>
    <property type="evidence" value="ECO:0007669"/>
    <property type="project" value="UniProtKB-UniRule"/>
</dbReference>
<comment type="subunit">
    <text evidence="7">The RNAP catalytic core consists of 2 alpha, 1 beta, 1 beta' and 1 omega subunit. When a sigma factor is associated with the core the holoenzyme is formed, which can initiate transcription.</text>
</comment>
<evidence type="ECO:0000256" key="4">
    <source>
        <dbReference type="ARBA" id="ARBA00022723"/>
    </source>
</evidence>
<dbReference type="Pfam" id="PF00623">
    <property type="entry name" value="RNA_pol_Rpb1_2"/>
    <property type="match status" value="1"/>
</dbReference>
<dbReference type="InterPro" id="IPR007080">
    <property type="entry name" value="RNA_pol_Rpb1_1"/>
</dbReference>
<dbReference type="PATRIC" id="fig|1202538.3.peg.173"/>
<dbReference type="HAMAP" id="MF_01322">
    <property type="entry name" value="RNApol_bact_RpoC"/>
    <property type="match status" value="1"/>
</dbReference>
<keyword evidence="7" id="KW-0460">Magnesium</keyword>
<dbReference type="InterPro" id="IPR012754">
    <property type="entry name" value="DNA-dir_RpoC_beta_prime_bact"/>
</dbReference>
<evidence type="ECO:0000259" key="9">
    <source>
        <dbReference type="SMART" id="SM00663"/>
    </source>
</evidence>
<evidence type="ECO:0000313" key="11">
    <source>
        <dbReference type="Proteomes" id="UP000003934"/>
    </source>
</evidence>
<dbReference type="Gene3D" id="1.10.132.30">
    <property type="match status" value="1"/>
</dbReference>
<dbReference type="EC" id="2.7.7.6" evidence="7"/>
<dbReference type="Pfam" id="PF04983">
    <property type="entry name" value="RNA_pol_Rpb1_3"/>
    <property type="match status" value="1"/>
</dbReference>
<keyword evidence="4 7" id="KW-0479">Metal-binding</keyword>
<dbReference type="PANTHER" id="PTHR19376">
    <property type="entry name" value="DNA-DIRECTED RNA POLYMERASE"/>
    <property type="match status" value="1"/>
</dbReference>
<reference evidence="10 11" key="1">
    <citation type="journal article" date="2012" name="Mol. Biol. Evol.">
        <title>Genome reduction and co-evolution between the primary and secondary bacterial symbionts of psyllids.</title>
        <authorList>
            <person name="Sloan D.B."/>
            <person name="Moran N.A."/>
        </authorList>
    </citation>
    <scope>NUCLEOTIDE SEQUENCE [LARGE SCALE GENOMIC DNA]</scope>
    <source>
        <strain evidence="10 11">HC</strain>
    </source>
</reference>